<organism evidence="1 2">
    <name type="scientific">Triangularia setosa</name>
    <dbReference type="NCBI Taxonomy" id="2587417"/>
    <lineage>
        <taxon>Eukaryota</taxon>
        <taxon>Fungi</taxon>
        <taxon>Dikarya</taxon>
        <taxon>Ascomycota</taxon>
        <taxon>Pezizomycotina</taxon>
        <taxon>Sordariomycetes</taxon>
        <taxon>Sordariomycetidae</taxon>
        <taxon>Sordariales</taxon>
        <taxon>Podosporaceae</taxon>
        <taxon>Triangularia</taxon>
    </lineage>
</organism>
<gene>
    <name evidence="1" type="ORF">QBC36DRAFT_307857</name>
</gene>
<evidence type="ECO:0000313" key="1">
    <source>
        <dbReference type="EMBL" id="KAK4179820.1"/>
    </source>
</evidence>
<dbReference type="Proteomes" id="UP001302321">
    <property type="component" value="Unassembled WGS sequence"/>
</dbReference>
<proteinExistence type="predicted"/>
<name>A0AAN6WDF6_9PEZI</name>
<sequence length="134" mass="14891">MVEPNNGSYPCLPSYWLDAVVYKTNNTSPATSPAIADTASLPRFLDPFQPVHGYSSFLPIRELKLLDWTWQQALNHMTAFFHMGPLVVAKDVPDFDPSCELRADYSLSGKPMVYDKQTVDVLPTSGEDGHSAEI</sequence>
<accession>A0AAN6WDF6</accession>
<reference evidence="1" key="1">
    <citation type="journal article" date="2023" name="Mol. Phylogenet. Evol.">
        <title>Genome-scale phylogeny and comparative genomics of the fungal order Sordariales.</title>
        <authorList>
            <person name="Hensen N."/>
            <person name="Bonometti L."/>
            <person name="Westerberg I."/>
            <person name="Brannstrom I.O."/>
            <person name="Guillou S."/>
            <person name="Cros-Aarteil S."/>
            <person name="Calhoun S."/>
            <person name="Haridas S."/>
            <person name="Kuo A."/>
            <person name="Mondo S."/>
            <person name="Pangilinan J."/>
            <person name="Riley R."/>
            <person name="LaButti K."/>
            <person name="Andreopoulos B."/>
            <person name="Lipzen A."/>
            <person name="Chen C."/>
            <person name="Yan M."/>
            <person name="Daum C."/>
            <person name="Ng V."/>
            <person name="Clum A."/>
            <person name="Steindorff A."/>
            <person name="Ohm R.A."/>
            <person name="Martin F."/>
            <person name="Silar P."/>
            <person name="Natvig D.O."/>
            <person name="Lalanne C."/>
            <person name="Gautier V."/>
            <person name="Ament-Velasquez S.L."/>
            <person name="Kruys A."/>
            <person name="Hutchinson M.I."/>
            <person name="Powell A.J."/>
            <person name="Barry K."/>
            <person name="Miller A.N."/>
            <person name="Grigoriev I.V."/>
            <person name="Debuchy R."/>
            <person name="Gladieux P."/>
            <person name="Hiltunen Thoren M."/>
            <person name="Johannesson H."/>
        </authorList>
    </citation>
    <scope>NUCLEOTIDE SEQUENCE</scope>
    <source>
        <strain evidence="1">CBS 892.96</strain>
    </source>
</reference>
<dbReference type="EMBL" id="MU866109">
    <property type="protein sequence ID" value="KAK4179820.1"/>
    <property type="molecule type" value="Genomic_DNA"/>
</dbReference>
<comment type="caution">
    <text evidence="1">The sequence shown here is derived from an EMBL/GenBank/DDBJ whole genome shotgun (WGS) entry which is preliminary data.</text>
</comment>
<evidence type="ECO:0000313" key="2">
    <source>
        <dbReference type="Proteomes" id="UP001302321"/>
    </source>
</evidence>
<reference evidence="1" key="2">
    <citation type="submission" date="2023-05" db="EMBL/GenBank/DDBJ databases">
        <authorList>
            <consortium name="Lawrence Berkeley National Laboratory"/>
            <person name="Steindorff A."/>
            <person name="Hensen N."/>
            <person name="Bonometti L."/>
            <person name="Westerberg I."/>
            <person name="Brannstrom I.O."/>
            <person name="Guillou S."/>
            <person name="Cros-Aarteil S."/>
            <person name="Calhoun S."/>
            <person name="Haridas S."/>
            <person name="Kuo A."/>
            <person name="Mondo S."/>
            <person name="Pangilinan J."/>
            <person name="Riley R."/>
            <person name="Labutti K."/>
            <person name="Andreopoulos B."/>
            <person name="Lipzen A."/>
            <person name="Chen C."/>
            <person name="Yanf M."/>
            <person name="Daum C."/>
            <person name="Ng V."/>
            <person name="Clum A."/>
            <person name="Ohm R."/>
            <person name="Martin F."/>
            <person name="Silar P."/>
            <person name="Natvig D."/>
            <person name="Lalanne C."/>
            <person name="Gautier V."/>
            <person name="Ament-Velasquez S.L."/>
            <person name="Kruys A."/>
            <person name="Hutchinson M.I."/>
            <person name="Powell A.J."/>
            <person name="Barry K."/>
            <person name="Miller A.N."/>
            <person name="Grigoriev I.V."/>
            <person name="Debuchy R."/>
            <person name="Gladieux P."/>
            <person name="Thoren M.H."/>
            <person name="Johannesson H."/>
        </authorList>
    </citation>
    <scope>NUCLEOTIDE SEQUENCE</scope>
    <source>
        <strain evidence="1">CBS 892.96</strain>
    </source>
</reference>
<dbReference type="AlphaFoldDB" id="A0AAN6WDF6"/>
<protein>
    <submittedName>
        <fullName evidence="1">Uncharacterized protein</fullName>
    </submittedName>
</protein>
<keyword evidence="2" id="KW-1185">Reference proteome</keyword>